<dbReference type="Proteomes" id="UP000014680">
    <property type="component" value="Unassembled WGS sequence"/>
</dbReference>
<evidence type="ECO:0000313" key="3">
    <source>
        <dbReference type="Proteomes" id="UP000014680"/>
    </source>
</evidence>
<feature type="compositionally biased region" description="Polar residues" evidence="1">
    <location>
        <begin position="1"/>
        <end position="20"/>
    </location>
</feature>
<feature type="region of interest" description="Disordered" evidence="1">
    <location>
        <begin position="1"/>
        <end position="39"/>
    </location>
</feature>
<dbReference type="GeneID" id="14886975"/>
<feature type="compositionally biased region" description="Low complexity" evidence="1">
    <location>
        <begin position="21"/>
        <end position="38"/>
    </location>
</feature>
<dbReference type="AlphaFoldDB" id="A0A0A1U1R5"/>
<protein>
    <submittedName>
        <fullName evidence="2">Uncharacterized protein</fullName>
    </submittedName>
</protein>
<proteinExistence type="predicted"/>
<gene>
    <name evidence="2" type="ORF">EIN_418050</name>
</gene>
<dbReference type="RefSeq" id="XP_004254727.1">
    <property type="nucleotide sequence ID" value="XM_004254679.1"/>
</dbReference>
<organism evidence="2 3">
    <name type="scientific">Entamoeba invadens IP1</name>
    <dbReference type="NCBI Taxonomy" id="370355"/>
    <lineage>
        <taxon>Eukaryota</taxon>
        <taxon>Amoebozoa</taxon>
        <taxon>Evosea</taxon>
        <taxon>Archamoebae</taxon>
        <taxon>Mastigamoebida</taxon>
        <taxon>Entamoebidae</taxon>
        <taxon>Entamoeba</taxon>
    </lineage>
</organism>
<dbReference type="EMBL" id="KB206772">
    <property type="protein sequence ID" value="ELP87956.1"/>
    <property type="molecule type" value="Genomic_DNA"/>
</dbReference>
<keyword evidence="3" id="KW-1185">Reference proteome</keyword>
<accession>A0A0A1U1R5</accession>
<dbReference type="OrthoDB" id="10307761at2759"/>
<name>A0A0A1U1R5_ENTIV</name>
<sequence length="317" mass="35910">MEGQEPSISVFSFKTIPSTPTRSSLSSITNSQTSNTPTRVSNKIEILKIATKPTLKRTRRTRNNKGKKTERALQAKYEGLWDVDEVKGTLLKYEEEVAKDCAEAHPIPCAVFYGNDKDDVTDDSITEEQSNEFGSVLQHVSDEDKEVMCSLCELLKEVHPIMSDKKIRTESGRILNNIRTYGTCVMMWKKNICDEMNVSSVECVVKRIVDTHRDNKTINDGLFVDHMRMCYTKIMCGEVWCSSAFVEEERNSGFLVFDMEIIRVIAKEGICSIERVVESVNVLYLVMSFGITTKSGAISVLQQRVSFLKKAVYYGVF</sequence>
<evidence type="ECO:0000256" key="1">
    <source>
        <dbReference type="SAM" id="MobiDB-lite"/>
    </source>
</evidence>
<evidence type="ECO:0000313" key="2">
    <source>
        <dbReference type="EMBL" id="ELP87956.1"/>
    </source>
</evidence>
<reference evidence="2 3" key="1">
    <citation type="submission" date="2012-10" db="EMBL/GenBank/DDBJ databases">
        <authorList>
            <person name="Zafar N."/>
            <person name="Inman J."/>
            <person name="Hall N."/>
            <person name="Lorenzi H."/>
            <person name="Caler E."/>
        </authorList>
    </citation>
    <scope>NUCLEOTIDE SEQUENCE [LARGE SCALE GENOMIC DNA]</scope>
    <source>
        <strain evidence="2 3">IP1</strain>
    </source>
</reference>
<dbReference type="VEuPathDB" id="AmoebaDB:EIN_418050"/>
<dbReference type="KEGG" id="eiv:EIN_418050"/>